<gene>
    <name evidence="1" type="ORF">LCGC14_1415290</name>
</gene>
<dbReference type="EMBL" id="LAZR01009379">
    <property type="protein sequence ID" value="KKM72961.1"/>
    <property type="molecule type" value="Genomic_DNA"/>
</dbReference>
<accession>A0A0F9KE66</accession>
<dbReference type="AlphaFoldDB" id="A0A0F9KE66"/>
<sequence length="66" mass="7493">MSANSQCEHPECNERADCATVRGSAAYPYFRVEHCNNHEDWAFNQIVSKIQGVKNERLHDDARGEG</sequence>
<organism evidence="1">
    <name type="scientific">marine sediment metagenome</name>
    <dbReference type="NCBI Taxonomy" id="412755"/>
    <lineage>
        <taxon>unclassified sequences</taxon>
        <taxon>metagenomes</taxon>
        <taxon>ecological metagenomes</taxon>
    </lineage>
</organism>
<evidence type="ECO:0000313" key="1">
    <source>
        <dbReference type="EMBL" id="KKM72961.1"/>
    </source>
</evidence>
<comment type="caution">
    <text evidence="1">The sequence shown here is derived from an EMBL/GenBank/DDBJ whole genome shotgun (WGS) entry which is preliminary data.</text>
</comment>
<name>A0A0F9KE66_9ZZZZ</name>
<proteinExistence type="predicted"/>
<reference evidence="1" key="1">
    <citation type="journal article" date="2015" name="Nature">
        <title>Complex archaea that bridge the gap between prokaryotes and eukaryotes.</title>
        <authorList>
            <person name="Spang A."/>
            <person name="Saw J.H."/>
            <person name="Jorgensen S.L."/>
            <person name="Zaremba-Niedzwiedzka K."/>
            <person name="Martijn J."/>
            <person name="Lind A.E."/>
            <person name="van Eijk R."/>
            <person name="Schleper C."/>
            <person name="Guy L."/>
            <person name="Ettema T.J."/>
        </authorList>
    </citation>
    <scope>NUCLEOTIDE SEQUENCE</scope>
</reference>
<protein>
    <submittedName>
        <fullName evidence="1">Uncharacterized protein</fullName>
    </submittedName>
</protein>